<proteinExistence type="predicted"/>
<evidence type="ECO:0000313" key="1">
    <source>
        <dbReference type="EMBL" id="TKR69819.1"/>
    </source>
</evidence>
<dbReference type="EMBL" id="AZBU02000007">
    <property type="protein sequence ID" value="TKR69819.1"/>
    <property type="molecule type" value="Genomic_DNA"/>
</dbReference>
<protein>
    <recommendedName>
        <fullName evidence="3">Retropepsins domain-containing protein</fullName>
    </recommendedName>
</protein>
<organism evidence="1 2">
    <name type="scientific">Steinernema carpocapsae</name>
    <name type="common">Entomopathogenic nematode</name>
    <dbReference type="NCBI Taxonomy" id="34508"/>
    <lineage>
        <taxon>Eukaryota</taxon>
        <taxon>Metazoa</taxon>
        <taxon>Ecdysozoa</taxon>
        <taxon>Nematoda</taxon>
        <taxon>Chromadorea</taxon>
        <taxon>Rhabditida</taxon>
        <taxon>Tylenchina</taxon>
        <taxon>Panagrolaimomorpha</taxon>
        <taxon>Strongyloidoidea</taxon>
        <taxon>Steinernematidae</taxon>
        <taxon>Steinernema</taxon>
    </lineage>
</organism>
<keyword evidence="2" id="KW-1185">Reference proteome</keyword>
<reference evidence="1 2" key="1">
    <citation type="journal article" date="2015" name="Genome Biol.">
        <title>Comparative genomics of Steinernema reveals deeply conserved gene regulatory networks.</title>
        <authorList>
            <person name="Dillman A.R."/>
            <person name="Macchietto M."/>
            <person name="Porter C.F."/>
            <person name="Rogers A."/>
            <person name="Williams B."/>
            <person name="Antoshechkin I."/>
            <person name="Lee M.M."/>
            <person name="Goodwin Z."/>
            <person name="Lu X."/>
            <person name="Lewis E.E."/>
            <person name="Goodrich-Blair H."/>
            <person name="Stock S.P."/>
            <person name="Adams B.J."/>
            <person name="Sternberg P.W."/>
            <person name="Mortazavi A."/>
        </authorList>
    </citation>
    <scope>NUCLEOTIDE SEQUENCE [LARGE SCALE GENOMIC DNA]</scope>
    <source>
        <strain evidence="1 2">ALL</strain>
    </source>
</reference>
<accession>A0A4U5MK67</accession>
<dbReference type="Proteomes" id="UP000298663">
    <property type="component" value="Unassembled WGS sequence"/>
</dbReference>
<sequence>MGEAARRVIPKIPKPGFFNALLHYFRWRHVCNNPLVRVIRPVAHVYAKLNGRFLKKLIDTGSMISFCLVKRVLHRVQLKKCRKEAYTANGSVFRFESKFEGKVVLGNVVITVAERPREQT</sequence>
<evidence type="ECO:0000313" key="2">
    <source>
        <dbReference type="Proteomes" id="UP000298663"/>
    </source>
</evidence>
<name>A0A4U5MK67_STECR</name>
<gene>
    <name evidence="1" type="ORF">L596_021922</name>
</gene>
<evidence type="ECO:0008006" key="3">
    <source>
        <dbReference type="Google" id="ProtNLM"/>
    </source>
</evidence>
<dbReference type="AlphaFoldDB" id="A0A4U5MK67"/>
<comment type="caution">
    <text evidence="1">The sequence shown here is derived from an EMBL/GenBank/DDBJ whole genome shotgun (WGS) entry which is preliminary data.</text>
</comment>
<reference evidence="1 2" key="2">
    <citation type="journal article" date="2019" name="G3 (Bethesda)">
        <title>Hybrid Assembly of the Genome of the Entomopathogenic Nematode Steinernema carpocapsae Identifies the X-Chromosome.</title>
        <authorList>
            <person name="Serra L."/>
            <person name="Macchietto M."/>
            <person name="Macias-Munoz A."/>
            <person name="McGill C.J."/>
            <person name="Rodriguez I.M."/>
            <person name="Rodriguez B."/>
            <person name="Murad R."/>
            <person name="Mortazavi A."/>
        </authorList>
    </citation>
    <scope>NUCLEOTIDE SEQUENCE [LARGE SCALE GENOMIC DNA]</scope>
    <source>
        <strain evidence="1 2">ALL</strain>
    </source>
</reference>